<evidence type="ECO:0000313" key="3">
    <source>
        <dbReference type="EMBL" id="CAH7684891.1"/>
    </source>
</evidence>
<evidence type="ECO:0000313" key="4">
    <source>
        <dbReference type="Proteomes" id="UP001153365"/>
    </source>
</evidence>
<comment type="caution">
    <text evidence="3">The sequence shown here is derived from an EMBL/GenBank/DDBJ whole genome shotgun (WGS) entry which is preliminary data.</text>
</comment>
<evidence type="ECO:0000256" key="1">
    <source>
        <dbReference type="SAM" id="MobiDB-lite"/>
    </source>
</evidence>
<protein>
    <recommendedName>
        <fullName evidence="5">Cytochrome c oxidase assembly protein COX20, mitochondrial</fullName>
    </recommendedName>
</protein>
<feature type="compositionally biased region" description="Polar residues" evidence="1">
    <location>
        <begin position="39"/>
        <end position="49"/>
    </location>
</feature>
<keyword evidence="2" id="KW-1133">Transmembrane helix</keyword>
<organism evidence="3 4">
    <name type="scientific">Phakopsora pachyrhizi</name>
    <name type="common">Asian soybean rust disease fungus</name>
    <dbReference type="NCBI Taxonomy" id="170000"/>
    <lineage>
        <taxon>Eukaryota</taxon>
        <taxon>Fungi</taxon>
        <taxon>Dikarya</taxon>
        <taxon>Basidiomycota</taxon>
        <taxon>Pucciniomycotina</taxon>
        <taxon>Pucciniomycetes</taxon>
        <taxon>Pucciniales</taxon>
        <taxon>Phakopsoraceae</taxon>
        <taxon>Phakopsora</taxon>
    </lineage>
</organism>
<feature type="transmembrane region" description="Helical" evidence="2">
    <location>
        <begin position="117"/>
        <end position="137"/>
    </location>
</feature>
<feature type="region of interest" description="Disordered" evidence="1">
    <location>
        <begin position="1"/>
        <end position="51"/>
    </location>
</feature>
<proteinExistence type="predicted"/>
<keyword evidence="2" id="KW-0472">Membrane</keyword>
<dbReference type="EMBL" id="CALTRL010005690">
    <property type="protein sequence ID" value="CAH7684891.1"/>
    <property type="molecule type" value="Genomic_DNA"/>
</dbReference>
<gene>
    <name evidence="3" type="ORF">PPACK8108_LOCUS19328</name>
</gene>
<evidence type="ECO:0008006" key="5">
    <source>
        <dbReference type="Google" id="ProtNLM"/>
    </source>
</evidence>
<dbReference type="AlphaFoldDB" id="A0AAV0BER8"/>
<accession>A0AAV0BER8</accession>
<dbReference type="Proteomes" id="UP001153365">
    <property type="component" value="Unassembled WGS sequence"/>
</dbReference>
<sequence>MDDSYQSKLAVSTDQDDQASPNKYHAGESKDLMNGGGTESNSRGAQQTEINEKPRKIPFWAKRLLSTKDQDHEIAYQLQVKGAKEGAIRWTIYSTILCGMGHLYWPFFRKQTLALKGFLVSSAAMSGMVIWADYYLLRHERYLRKADDMMRREARRGERGIIATETELNKWKQQKIEILKDHK</sequence>
<feature type="transmembrane region" description="Helical" evidence="2">
    <location>
        <begin position="87"/>
        <end position="105"/>
    </location>
</feature>
<reference evidence="3" key="1">
    <citation type="submission" date="2022-06" db="EMBL/GenBank/DDBJ databases">
        <authorList>
            <consortium name="SYNGENTA / RWTH Aachen University"/>
        </authorList>
    </citation>
    <scope>NUCLEOTIDE SEQUENCE</scope>
</reference>
<name>A0AAV0BER8_PHAPC</name>
<keyword evidence="4" id="KW-1185">Reference proteome</keyword>
<keyword evidence="2" id="KW-0812">Transmembrane</keyword>
<feature type="compositionally biased region" description="Polar residues" evidence="1">
    <location>
        <begin position="1"/>
        <end position="21"/>
    </location>
</feature>
<evidence type="ECO:0000256" key="2">
    <source>
        <dbReference type="SAM" id="Phobius"/>
    </source>
</evidence>